<gene>
    <name evidence="1" type="ORF">ERUC_LOCUS26831</name>
</gene>
<dbReference type="AlphaFoldDB" id="A0ABC8KSW6"/>
<name>A0ABC8KSW6_ERUVS</name>
<dbReference type="Proteomes" id="UP001642260">
    <property type="component" value="Unassembled WGS sequence"/>
</dbReference>
<protein>
    <submittedName>
        <fullName evidence="1">Uncharacterized protein</fullName>
    </submittedName>
</protein>
<dbReference type="PANTHER" id="PTHR34970">
    <property type="entry name" value="ABC TRANSPORTER A FAMILY PROTEIN"/>
    <property type="match status" value="1"/>
</dbReference>
<comment type="caution">
    <text evidence="1">The sequence shown here is derived from an EMBL/GenBank/DDBJ whole genome shotgun (WGS) entry which is preliminary data.</text>
</comment>
<dbReference type="EMBL" id="CAKOAT010297377">
    <property type="protein sequence ID" value="CAH8361075.1"/>
    <property type="molecule type" value="Genomic_DNA"/>
</dbReference>
<keyword evidence="2" id="KW-1185">Reference proteome</keyword>
<accession>A0ABC8KSW6</accession>
<sequence length="65" mass="7187">MASFFTGVASASSIGLSFLYNDYKIVRGSISLQTKVFPDLMDTRISTLESLRQTEAPRLPQTTID</sequence>
<evidence type="ECO:0000313" key="2">
    <source>
        <dbReference type="Proteomes" id="UP001642260"/>
    </source>
</evidence>
<reference evidence="1 2" key="1">
    <citation type="submission" date="2022-03" db="EMBL/GenBank/DDBJ databases">
        <authorList>
            <person name="Macdonald S."/>
            <person name="Ahmed S."/>
            <person name="Newling K."/>
        </authorList>
    </citation>
    <scope>NUCLEOTIDE SEQUENCE [LARGE SCALE GENOMIC DNA]</scope>
</reference>
<organism evidence="1 2">
    <name type="scientific">Eruca vesicaria subsp. sativa</name>
    <name type="common">Garden rocket</name>
    <name type="synonym">Eruca sativa</name>
    <dbReference type="NCBI Taxonomy" id="29727"/>
    <lineage>
        <taxon>Eukaryota</taxon>
        <taxon>Viridiplantae</taxon>
        <taxon>Streptophyta</taxon>
        <taxon>Embryophyta</taxon>
        <taxon>Tracheophyta</taxon>
        <taxon>Spermatophyta</taxon>
        <taxon>Magnoliopsida</taxon>
        <taxon>eudicotyledons</taxon>
        <taxon>Gunneridae</taxon>
        <taxon>Pentapetalae</taxon>
        <taxon>rosids</taxon>
        <taxon>malvids</taxon>
        <taxon>Brassicales</taxon>
        <taxon>Brassicaceae</taxon>
        <taxon>Brassiceae</taxon>
        <taxon>Eruca</taxon>
    </lineage>
</organism>
<evidence type="ECO:0000313" key="1">
    <source>
        <dbReference type="EMBL" id="CAH8361075.1"/>
    </source>
</evidence>
<proteinExistence type="predicted"/>
<dbReference type="PANTHER" id="PTHR34970:SF4">
    <property type="entry name" value="GENOME ASSEMBLY, CHROMOSOME: A02"/>
    <property type="match status" value="1"/>
</dbReference>